<dbReference type="PROSITE" id="PS00670">
    <property type="entry name" value="D_2_HYDROXYACID_DH_2"/>
    <property type="match status" value="1"/>
</dbReference>
<evidence type="ECO:0000256" key="4">
    <source>
        <dbReference type="RuleBase" id="RU003719"/>
    </source>
</evidence>
<dbReference type="SUPFAM" id="SSF51735">
    <property type="entry name" value="NAD(P)-binding Rossmann-fold domains"/>
    <property type="match status" value="1"/>
</dbReference>
<dbReference type="Pfam" id="PF00389">
    <property type="entry name" value="2-Hacid_dh"/>
    <property type="match status" value="1"/>
</dbReference>
<gene>
    <name evidence="7" type="ORF">A3D59_01300</name>
</gene>
<dbReference type="InterPro" id="IPR006139">
    <property type="entry name" value="D-isomer_2_OHA_DH_cat_dom"/>
</dbReference>
<reference evidence="7 8" key="1">
    <citation type="journal article" date="2016" name="Nat. Commun.">
        <title>Thousands of microbial genomes shed light on interconnected biogeochemical processes in an aquifer system.</title>
        <authorList>
            <person name="Anantharaman K."/>
            <person name="Brown C.T."/>
            <person name="Hug L.A."/>
            <person name="Sharon I."/>
            <person name="Castelle C.J."/>
            <person name="Probst A.J."/>
            <person name="Thomas B.C."/>
            <person name="Singh A."/>
            <person name="Wilkins M.J."/>
            <person name="Karaoz U."/>
            <person name="Brodie E.L."/>
            <person name="Williams K.H."/>
            <person name="Hubbard S.S."/>
            <person name="Banfield J.F."/>
        </authorList>
    </citation>
    <scope>NUCLEOTIDE SEQUENCE [LARGE SCALE GENOMIC DNA]</scope>
</reference>
<comment type="caution">
    <text evidence="7">The sequence shown here is derived from an EMBL/GenBank/DDBJ whole genome shotgun (WGS) entry which is preliminary data.</text>
</comment>
<keyword evidence="2 4" id="KW-0560">Oxidoreductase</keyword>
<keyword evidence="3" id="KW-0520">NAD</keyword>
<comment type="similarity">
    <text evidence="1 4">Belongs to the D-isomer specific 2-hydroxyacid dehydrogenase family.</text>
</comment>
<dbReference type="GO" id="GO:0051287">
    <property type="term" value="F:NAD binding"/>
    <property type="evidence" value="ECO:0007669"/>
    <property type="project" value="InterPro"/>
</dbReference>
<dbReference type="Gene3D" id="3.40.50.720">
    <property type="entry name" value="NAD(P)-binding Rossmann-like Domain"/>
    <property type="match status" value="2"/>
</dbReference>
<dbReference type="Pfam" id="PF02826">
    <property type="entry name" value="2-Hacid_dh_C"/>
    <property type="match status" value="1"/>
</dbReference>
<proteinExistence type="inferred from homology"/>
<dbReference type="InterPro" id="IPR058205">
    <property type="entry name" value="D-LDH-like"/>
</dbReference>
<evidence type="ECO:0008006" key="9">
    <source>
        <dbReference type="Google" id="ProtNLM"/>
    </source>
</evidence>
<dbReference type="GO" id="GO:0008720">
    <property type="term" value="F:D-lactate dehydrogenase (NAD+) activity"/>
    <property type="evidence" value="ECO:0007669"/>
    <property type="project" value="TreeGrafter"/>
</dbReference>
<dbReference type="Proteomes" id="UP000179258">
    <property type="component" value="Unassembled WGS sequence"/>
</dbReference>
<evidence type="ECO:0000313" key="7">
    <source>
        <dbReference type="EMBL" id="OHA67408.1"/>
    </source>
</evidence>
<evidence type="ECO:0000259" key="5">
    <source>
        <dbReference type="Pfam" id="PF00389"/>
    </source>
</evidence>
<evidence type="ECO:0000256" key="3">
    <source>
        <dbReference type="ARBA" id="ARBA00023027"/>
    </source>
</evidence>
<dbReference type="SUPFAM" id="SSF52283">
    <property type="entry name" value="Formate/glycerate dehydrogenase catalytic domain-like"/>
    <property type="match status" value="1"/>
</dbReference>
<dbReference type="InterPro" id="IPR029753">
    <property type="entry name" value="D-isomer_DH_CS"/>
</dbReference>
<evidence type="ECO:0000256" key="1">
    <source>
        <dbReference type="ARBA" id="ARBA00005854"/>
    </source>
</evidence>
<feature type="domain" description="D-isomer specific 2-hydroxyacid dehydrogenase catalytic" evidence="5">
    <location>
        <begin position="13"/>
        <end position="330"/>
    </location>
</feature>
<organism evidence="7 8">
    <name type="scientific">Candidatus Wildermuthbacteria bacterium RIFCSPHIGHO2_02_FULL_47_17</name>
    <dbReference type="NCBI Taxonomy" id="1802452"/>
    <lineage>
        <taxon>Bacteria</taxon>
        <taxon>Candidatus Wildermuthiibacteriota</taxon>
    </lineage>
</organism>
<evidence type="ECO:0000313" key="8">
    <source>
        <dbReference type="Proteomes" id="UP000179258"/>
    </source>
</evidence>
<dbReference type="PANTHER" id="PTHR43026">
    <property type="entry name" value="2-HYDROXYACID DEHYDROGENASE HOMOLOG 1-RELATED"/>
    <property type="match status" value="1"/>
</dbReference>
<dbReference type="InterPro" id="IPR036291">
    <property type="entry name" value="NAD(P)-bd_dom_sf"/>
</dbReference>
<evidence type="ECO:0000256" key="2">
    <source>
        <dbReference type="ARBA" id="ARBA00023002"/>
    </source>
</evidence>
<sequence>MKIAFFELEGWEEEILKKAFAGHELLLSRERLDDLHLPERDDFEIISVFADSQISKAVVDFLPHLKFVATRTTGFDHLDLAALKDRKISASFVPGYGDHTVAEFTFGLMLNLTRKIYYGIDRVRETGSFSLTDLRGNELRGKTLGVIGTGRIGKEVIKMAKCFGLRVIASDLMPDADFANEYGVAYMALEDLLRNSDIITIHCPYNAKTHHLINAENVKFIKKGAYLINTARGGIVETEALIFALREGVLAGAALDVLEEEGDMKDELNLLGAVHPKQGELVTILSNHLLMKAPNVLITPHMAFNSQEALERILNMTIENINQFIAGKPINIIPCA</sequence>
<dbReference type="PANTHER" id="PTHR43026:SF1">
    <property type="entry name" value="2-HYDROXYACID DEHYDROGENASE HOMOLOG 1-RELATED"/>
    <property type="match status" value="1"/>
</dbReference>
<protein>
    <recommendedName>
        <fullName evidence="9">Hydroxyacid dehydrogenase</fullName>
    </recommendedName>
</protein>
<evidence type="ECO:0000259" key="6">
    <source>
        <dbReference type="Pfam" id="PF02826"/>
    </source>
</evidence>
<name>A0A1G2R4B9_9BACT</name>
<dbReference type="InterPro" id="IPR006140">
    <property type="entry name" value="D-isomer_DH_NAD-bd"/>
</dbReference>
<feature type="domain" description="D-isomer specific 2-hydroxyacid dehydrogenase NAD-binding" evidence="6">
    <location>
        <begin position="106"/>
        <end position="303"/>
    </location>
</feature>
<accession>A0A1G2R4B9</accession>
<dbReference type="AlphaFoldDB" id="A0A1G2R4B9"/>
<dbReference type="EMBL" id="MHTX01000041">
    <property type="protein sequence ID" value="OHA67408.1"/>
    <property type="molecule type" value="Genomic_DNA"/>
</dbReference>